<evidence type="ECO:0000256" key="2">
    <source>
        <dbReference type="ARBA" id="ARBA00022803"/>
    </source>
</evidence>
<dbReference type="Proteomes" id="UP000187412">
    <property type="component" value="Unassembled WGS sequence"/>
</dbReference>
<evidence type="ECO:0000313" key="6">
    <source>
        <dbReference type="Proteomes" id="UP000187412"/>
    </source>
</evidence>
<name>A0ABX3H2Y9_PAEBO</name>
<keyword evidence="6" id="KW-1185">Reference proteome</keyword>
<keyword evidence="4" id="KW-1133">Transmembrane helix</keyword>
<dbReference type="SMART" id="SM00028">
    <property type="entry name" value="TPR"/>
    <property type="match status" value="4"/>
</dbReference>
<dbReference type="PANTHER" id="PTHR44943">
    <property type="entry name" value="CELLULOSE SYNTHASE OPERON PROTEIN C"/>
    <property type="match status" value="1"/>
</dbReference>
<dbReference type="InterPro" id="IPR051685">
    <property type="entry name" value="Ycf3/AcsC/BcsC/TPR_MFPF"/>
</dbReference>
<organism evidence="5 6">
    <name type="scientific">Paenibacillus borealis</name>
    <dbReference type="NCBI Taxonomy" id="160799"/>
    <lineage>
        <taxon>Bacteria</taxon>
        <taxon>Bacillati</taxon>
        <taxon>Bacillota</taxon>
        <taxon>Bacilli</taxon>
        <taxon>Bacillales</taxon>
        <taxon>Paenibacillaceae</taxon>
        <taxon>Paenibacillus</taxon>
    </lineage>
</organism>
<keyword evidence="4" id="KW-0472">Membrane</keyword>
<dbReference type="Gene3D" id="1.25.40.10">
    <property type="entry name" value="Tetratricopeptide repeat domain"/>
    <property type="match status" value="2"/>
</dbReference>
<keyword evidence="2 3" id="KW-0802">TPR repeat</keyword>
<evidence type="ECO:0000256" key="3">
    <source>
        <dbReference type="PROSITE-ProRule" id="PRU00339"/>
    </source>
</evidence>
<dbReference type="SUPFAM" id="SSF48452">
    <property type="entry name" value="TPR-like"/>
    <property type="match status" value="2"/>
</dbReference>
<evidence type="ECO:0000256" key="1">
    <source>
        <dbReference type="ARBA" id="ARBA00022737"/>
    </source>
</evidence>
<evidence type="ECO:0008006" key="7">
    <source>
        <dbReference type="Google" id="ProtNLM"/>
    </source>
</evidence>
<protein>
    <recommendedName>
        <fullName evidence="7">DDE transposase family protein</fullName>
    </recommendedName>
</protein>
<dbReference type="Pfam" id="PF13432">
    <property type="entry name" value="TPR_16"/>
    <property type="match status" value="1"/>
</dbReference>
<dbReference type="InterPro" id="IPR011990">
    <property type="entry name" value="TPR-like_helical_dom_sf"/>
</dbReference>
<dbReference type="PANTHER" id="PTHR44943:SF8">
    <property type="entry name" value="TPR REPEAT-CONTAINING PROTEIN MJ0263"/>
    <property type="match status" value="1"/>
</dbReference>
<sequence length="401" mass="47239">MNELVVLHDSGKYIAAEQLAYQILETQPTDSEVLYYLSRTLYMLDRNEEALDVGLQALSQAPADEWILFLLSEIHQDLHQWDEQAAYLEQCLRLDPEIADFHFAKAGNIINKFSLQFTIQFKMSQFIRPNFFSRPVINPHLLKSAEEAVQEIHLAIQLDPDVAEHHVKLGAIYFMLFRTEEAEQQYRHALQLEPQNAETNGSYAIFLLQENRVKEAREHCELALMFDPNQEIALMAKEQLHIYETQKEHFFRNLRRSYHLKTKVAPHAEHQLQFSKILLEEGKVQPIRQLKAYLRLMPEDLEVHLMYGKAHYDAKHYPTAYYYFKRLNRKWPGNPYIEGWLKELTQMSVAERNLVPFLKRCIILPVKLVIITLLKTLMFALSFYTIPKARRQQDAQLNRLV</sequence>
<comment type="caution">
    <text evidence="5">The sequence shown here is derived from an EMBL/GenBank/DDBJ whole genome shotgun (WGS) entry which is preliminary data.</text>
</comment>
<keyword evidence="1" id="KW-0677">Repeat</keyword>
<dbReference type="Pfam" id="PF13181">
    <property type="entry name" value="TPR_8"/>
    <property type="match status" value="1"/>
</dbReference>
<keyword evidence="4" id="KW-0812">Transmembrane</keyword>
<dbReference type="InterPro" id="IPR019734">
    <property type="entry name" value="TPR_rpt"/>
</dbReference>
<dbReference type="Pfam" id="PF14559">
    <property type="entry name" value="TPR_19"/>
    <property type="match status" value="1"/>
</dbReference>
<dbReference type="PROSITE" id="PS50005">
    <property type="entry name" value="TPR"/>
    <property type="match status" value="1"/>
</dbReference>
<proteinExistence type="predicted"/>
<feature type="repeat" description="TPR" evidence="3">
    <location>
        <begin position="163"/>
        <end position="196"/>
    </location>
</feature>
<feature type="transmembrane region" description="Helical" evidence="4">
    <location>
        <begin position="362"/>
        <end position="384"/>
    </location>
</feature>
<dbReference type="EMBL" id="MPTB01000030">
    <property type="protein sequence ID" value="OMD44785.1"/>
    <property type="molecule type" value="Genomic_DNA"/>
</dbReference>
<reference evidence="5 6" key="1">
    <citation type="submission" date="2016-10" db="EMBL/GenBank/DDBJ databases">
        <title>Paenibacillus species isolates.</title>
        <authorList>
            <person name="Beno S.M."/>
        </authorList>
    </citation>
    <scope>NUCLEOTIDE SEQUENCE [LARGE SCALE GENOMIC DNA]</scope>
    <source>
        <strain evidence="5 6">FSL H7-0744</strain>
    </source>
</reference>
<accession>A0ABX3H2Y9</accession>
<evidence type="ECO:0000313" key="5">
    <source>
        <dbReference type="EMBL" id="OMD44785.1"/>
    </source>
</evidence>
<evidence type="ECO:0000256" key="4">
    <source>
        <dbReference type="SAM" id="Phobius"/>
    </source>
</evidence>
<gene>
    <name evidence="5" type="ORF">BSK56_22065</name>
</gene>